<accession>F8SY83</accession>
<dbReference type="GeneID" id="10751732"/>
<protein>
    <submittedName>
        <fullName evidence="2">Hypothetical chloroplast RF1</fullName>
    </submittedName>
</protein>
<feature type="transmembrane region" description="Helical" evidence="1">
    <location>
        <begin position="151"/>
        <end position="172"/>
    </location>
</feature>
<keyword evidence="2" id="KW-0934">Plastid</keyword>
<feature type="transmembrane region" description="Helical" evidence="1">
    <location>
        <begin position="117"/>
        <end position="139"/>
    </location>
</feature>
<proteinExistence type="predicted"/>
<feature type="transmembrane region" description="Helical" evidence="1">
    <location>
        <begin position="310"/>
        <end position="330"/>
    </location>
</feature>
<evidence type="ECO:0000313" key="2">
    <source>
        <dbReference type="EMBL" id="AEH05409.1"/>
    </source>
</evidence>
<keyword evidence="1" id="KW-0472">Membrane</keyword>
<reference evidence="2" key="1">
    <citation type="submission" date="2010-12" db="EMBL/GenBank/DDBJ databases">
        <authorList>
            <person name="Brouard J.-S."/>
            <person name="Otis C."/>
            <person name="Lemieux C."/>
            <person name="Turmel M."/>
        </authorList>
    </citation>
    <scope>NUCLEOTIDE SEQUENCE</scope>
</reference>
<geneLocation type="chloroplast" evidence="2"/>
<keyword evidence="1" id="KW-1133">Transmembrane helix</keyword>
<dbReference type="EMBL" id="HQ700713">
    <property type="protein sequence ID" value="AEH05409.1"/>
    <property type="molecule type" value="Genomic_DNA"/>
</dbReference>
<reference evidence="2" key="2">
    <citation type="journal article" date="2011" name="Genome Biol. Evol.">
        <title>The chloroplast genome of the green alga Schizomeris leibleinii (Chlorophyceae) provides evidence for bidirectional DNA replication from a single origin in the chaetophorales.</title>
        <authorList>
            <person name="Brouard J.S."/>
            <person name="Otis C."/>
            <person name="Lemieux C."/>
            <person name="Turmel M."/>
        </authorList>
    </citation>
    <scope>NUCLEOTIDE SEQUENCE</scope>
</reference>
<keyword evidence="1" id="KW-0812">Transmembrane</keyword>
<organism evidence="2">
    <name type="scientific">Schizomeris leibleinii</name>
    <dbReference type="NCBI Taxonomy" id="104533"/>
    <lineage>
        <taxon>Eukaryota</taxon>
        <taxon>Viridiplantae</taxon>
        <taxon>Chlorophyta</taxon>
        <taxon>core chlorophytes</taxon>
        <taxon>Chlorophyceae</taxon>
        <taxon>OCC clade</taxon>
        <taxon>Chaetophorales</taxon>
        <taxon>Schizomeridaceae</taxon>
        <taxon>Schizomeris</taxon>
    </lineage>
</organism>
<evidence type="ECO:0000256" key="1">
    <source>
        <dbReference type="SAM" id="Phobius"/>
    </source>
</evidence>
<dbReference type="RefSeq" id="YP_004581371.1">
    <property type="nucleotide sequence ID" value="NC_015645.1"/>
</dbReference>
<keyword evidence="2" id="KW-0150">Chloroplast</keyword>
<feature type="transmembrane region" description="Helical" evidence="1">
    <location>
        <begin position="261"/>
        <end position="290"/>
    </location>
</feature>
<sequence length="3212" mass="376560">MTLVTAVKDYVEVVHKLIETSPSYVLQNANYSDSLTILNFGLSTIKQICSNILSFEWLKQLWYLPIIVPEIASSMISEISVLDGTVHNMLTFLDQPISMSNQVYGNLDLPLTCFEKIFTGLINSLFLWIPTSTATFICFRRFIMQGVEAGYAAALGTMAANIFWLASILFGLRFIVVPWMSLDLFRYFLGFLLLMKYFWDNRFAYKEVKHTAVFGKQTLQNIFSFHFLLALTEQTSLYPFLSNFSISAQSTLFESFPSDNFLNFSLIHISYLLGIGIGSYSLIHLICWFWQDPAYRFYFWLMNKFKKLRVVDIVRPVHLFFQSITVAFAFSSLPYFGIEYAVTNPLGFVPNDQTFHQFKQTSFLTHSTSPAYYRSRFNFPRQKFFRYEDWAEYYHRNMPLDTSLYDQGAYRLYTMEDLSYGTDYEWMRRRSDKIKIRSRLKRLRWFPRNWANRLWDFTKTWSRRNVAWRNDILNMYQFSWDSKAPIVWGKLVREELFPKLQTIENIPKEALSRKSNETTKTGWGSFWGPDPDWTSKFLWNQNSSNSIEKQYWWNWQSRRNLSDNDNWWKWLSESSQKNENSKALQQKKLNINADFWEPQQRLISNYALPQEKNQQEEYILEFSTLRKFVRKLSSRLKFSQIEENANNKKPVYLNTNLFKNKISSNLEHIQYPGFPLKTLLLLPHFTEWNSFQKVLTNVNKVLWWSRLTTLTKSQSNKNLLVDSFDEYNGNNLQLNNQKNLTNSTKMQIKSSSFLFENPNNLITDNNADSLNLLDNSKIRKYLNWNNKISLFDKKLIKFEKIQNKLFELPNTNLSTFSNDSIENSFIKSKKLDIQSLKQKIDKKRNRSVSFLKIAQEPQKIVLSNNKNFTNTDSKVSVYKNSTFYNTASSLNKELGVVSSSNLSLLHPIKYYLHKEQNFKRKLRFYGVKASGTLAKKEKSFAVKNLSNDAVLQNNSSIKNDLIKNTSTQEQINNLPIFNFYMKTYFQNYKPTRLYVMNTKMKRQLGMGASARRKGRDYTNKLLKRSKILSGTPWIRQWVNQSGFLARRKRLETWIRRQHYDPNELWSKIMKMDVDLFINRQPSSHFLTNTEEKLLHLRRFLLFEHYDSLRWYTYMKNYRTMKNTIGGTKSFTSRLYNQQFKGTFHKVRHLFALTPSSSNGSLLKFDQPLYNNSNINNNVSLWHEELDKNAFSQKIESNQNTLFTQKELDQPSYKEANSFNSSLNKQYLNGKSSFNMLSSNKKRWGKTSFMISLFKKRQKMSTDYKRASEKLWKKWKLKTLHNSTKIQINKIKTISPLSENKERVSLNNGIISNLPFSITENQITPSNIDQKLYQILKIKKLAELNQKSQISENMLSPNVSLTNTFNNTNSGFLSQKSNWKIATKTAIRKALKEAVDIQNNPNAYLLNDQDFGSLKQLLATRRLEYKNILVNVDKNITKKVIKSIYNKSKGISNNTINQDPYDNSNNSVFSVLNKFWQNKITKTNNTSKNSLLQAVNFQNSTQSNTNSIPVEIKNEEYSKDASNFNQQGNIALYEKNFMLRERSNLQNYVLMKKILLNDSSSSGTRHQIRPLPGSRTKALYEKQSMSDLVLNSNAISKNGLNLGLRKKQISFSSLGSSINTLDNKIRAYKTRKWIESNSLNNFVLTSEFKRESKFSYLNKKNNSSLLQKLNKNWNSFLNNLQTDLSLPIESNRMDKQLQDKLLLTSNSPEFENLLSKTVSDNKNLISSNILLNEKLSGVVLKENLLLRDIMRQRLTKTIQSKQKTQTLLEMPNRIRRTKQRRKRQQTLIKRNLLRRHVSRKNRRKFIVKTKEINNQRMVLDRKYEIEERLFLNKIDQINSFLPQLKTKPNNIEFQSDSTSNLSTTIKNQPLFIGNKIPSQNQNSSKLKMDSILDNFLIWMLMQKQIVNSNSSDNLFVKTSENSTVTQNLLDTLTFKNNTQKTDFKTNNFPLWWNKEKSKNPLNKIETSLIDSKYFTSGKNLSNFKDKNSQGGNYYLSSVIRSSRIVNRILTEEQNSKLNKNLEKSEDLLKQSFLRQKLDSSLTNSNEIENEKSRLRRSLRKFSSSNPISVEKINWIKKLSKSEQNSYINNLLTVDGVVSKNNGFSHKEKNLFLNNLALSTWLQRVKQEKQKQSLPNIFKKSTTISGKVLLSSNEQSELFKTNTFVEKPQEFSLKEILSSISNKQNSSQKENLMNLNKYIITARTTPSKISRQQIRKKTRKRRIIRTKRLERLKTLQDHPLKFRSDQIQTFYNLQDSLKKWKNFAFISSKQKYINTVENTLSDKYLSKQKNKNFDFIPFSNFKNDNSSYFDRGSSYKYTNTNTDLLYNLYSNIFGNPTTVEEEKTEDFMKNTSNIQKSQLLINTNPIPFYAGWDETVRKFVITNRLLSRQEAGYEISSTIFNSLNTNTNVDLNNQQVNIEFSSWPLKGKNAATTLYAQFPFMIAPQTKLNYSDKQIIQLKGGTKYQLTDLNQSISLKTSNNASRIENKWISKSTDLVDIGANLKQLKLEKRIKNQIKSGKNEDHGSIRQYGQVISNLAVPAHRKVRRRALFAPLRWQNKKQTTKSILKTTKMDIENNSLNQTKFFKTKTTGISSTKNSLKDKKLLSKVTLLRTFRQGNRAQMRAPRIQRLQKFIRPNSSAWKWQVSLARRKKQRIKSQTKAIAEGNAFSAASNSFNNLEKTRYIIRKRKKRGNNKNPRLRGDKNIRQTKRQLRQKLYLRPKNRPLRRRSLGVNFQNKLNYWRRQSIDLYTETNSSNPNIKDTNKFFFSTNLNNNSKYSNSSTEWKEGINMKDPQGFLSLKKETPLNLDSRRPRKLYRSLFKNPSLHIPILYETLPGHSRSLPLIKNLPAPGSSVKTLNRVIKWSSADGAARFHRVNLAYGWALELFLRNLHQKIGNRLENNILLNQELTERNSKQLPNFRNEKTTQNSLNSTVILQKHQDYLTKVLNNKASNFTLNRSFNRRAIKLRQLSYTMSLRLYDRWFFYYYANKGNQANNKLLVDQLNSENLDQNHNLMNNIRKFFTFHLNDTQSTFRAYLKNLRILAKKRAEKLESLKENTISPNLNTSMNITTKSKTENNTLTEGLESFKLKTNTEILEGNKGQYTNQSTNLSEFEKNQTTNKTLLKKEKKMQEDRFFFAQFNRPPLVDDYRITREVNRHYPLNGGFVWPGDYLRLKTIQIPRNIKSIYLENNKNNSFTNLSKNFLEKEKILNKKIYN</sequence>
<name>F8SY83_9CHLO</name>
<gene>
    <name evidence="2" type="primary">ycf1</name>
</gene>